<dbReference type="RefSeq" id="WP_149619534.1">
    <property type="nucleotide sequence ID" value="NZ_VOBL01000008.1"/>
</dbReference>
<dbReference type="EMBL" id="VOBL01000008">
    <property type="protein sequence ID" value="KAA0977150.1"/>
    <property type="molecule type" value="Genomic_DNA"/>
</dbReference>
<sequence>MSQTKSTKCYIEEYESGPGKMSARLREKVTGRKVDLGITLEGKEGFLRFLSSAGVNKLMMPDVFSKDRHEDCIVVSGDADFDAPDEIRFIFNENLSYSFA</sequence>
<reference evidence="1 2" key="1">
    <citation type="submission" date="2019-07" db="EMBL/GenBank/DDBJ databases">
        <title>Analysis of the biochemical properties, biological activity and biotechnological potential of siderophores and biosurfactants produced by Antarctic psychrotolerant bacteria.</title>
        <authorList>
            <person name="Styczynski M."/>
            <person name="Krucon T."/>
            <person name="Decewicz P."/>
            <person name="Dziewit L."/>
        </authorList>
    </citation>
    <scope>NUCLEOTIDE SEQUENCE [LARGE SCALE GENOMIC DNA]</scope>
    <source>
        <strain evidence="1 2">ANT_H27</strain>
    </source>
</reference>
<evidence type="ECO:0000313" key="1">
    <source>
        <dbReference type="EMBL" id="KAA0977150.1"/>
    </source>
</evidence>
<accession>A0A5B0EH43</accession>
<comment type="caution">
    <text evidence="1">The sequence shown here is derived from an EMBL/GenBank/DDBJ whole genome shotgun (WGS) entry which is preliminary data.</text>
</comment>
<evidence type="ECO:0000313" key="2">
    <source>
        <dbReference type="Proteomes" id="UP000323856"/>
    </source>
</evidence>
<proteinExistence type="predicted"/>
<dbReference type="Proteomes" id="UP000323856">
    <property type="component" value="Unassembled WGS sequence"/>
</dbReference>
<dbReference type="OrthoDB" id="5056482at2"/>
<dbReference type="AlphaFoldDB" id="A0A5B0EH43"/>
<organism evidence="1 2">
    <name type="scientific">Paeniglutamicibacter gangotriensis</name>
    <dbReference type="NCBI Taxonomy" id="254787"/>
    <lineage>
        <taxon>Bacteria</taxon>
        <taxon>Bacillati</taxon>
        <taxon>Actinomycetota</taxon>
        <taxon>Actinomycetes</taxon>
        <taxon>Micrococcales</taxon>
        <taxon>Micrococcaceae</taxon>
        <taxon>Paeniglutamicibacter</taxon>
    </lineage>
</organism>
<protein>
    <submittedName>
        <fullName evidence="1">Uncharacterized protein</fullName>
    </submittedName>
</protein>
<name>A0A5B0EH43_9MICC</name>
<gene>
    <name evidence="1" type="ORF">FQ154_09640</name>
</gene>